<dbReference type="CDD" id="cd01448">
    <property type="entry name" value="TST_Repeat_1"/>
    <property type="match status" value="1"/>
</dbReference>
<dbReference type="InterPro" id="IPR051126">
    <property type="entry name" value="Thiosulfate_sulfurtransferase"/>
</dbReference>
<evidence type="ECO:0000313" key="6">
    <source>
        <dbReference type="Proteomes" id="UP000425960"/>
    </source>
</evidence>
<accession>A0A5K7ZSI5</accession>
<evidence type="ECO:0000256" key="1">
    <source>
        <dbReference type="ARBA" id="ARBA00022737"/>
    </source>
</evidence>
<dbReference type="EMBL" id="AP021876">
    <property type="protein sequence ID" value="BBO83175.1"/>
    <property type="molecule type" value="Genomic_DNA"/>
</dbReference>
<dbReference type="InterPro" id="IPR001763">
    <property type="entry name" value="Rhodanese-like_dom"/>
</dbReference>
<dbReference type="PANTHER" id="PTHR43855:SF1">
    <property type="entry name" value="THIOSULFATE SULFURTRANSFERASE"/>
    <property type="match status" value="1"/>
</dbReference>
<dbReference type="SMART" id="SM00450">
    <property type="entry name" value="RHOD"/>
    <property type="match status" value="2"/>
</dbReference>
<dbReference type="Pfam" id="PF00581">
    <property type="entry name" value="Rhodanese"/>
    <property type="match status" value="2"/>
</dbReference>
<dbReference type="KEGG" id="dov:DSCO28_37410"/>
<feature type="domain" description="Rhodanese" evidence="4">
    <location>
        <begin position="227"/>
        <end position="335"/>
    </location>
</feature>
<dbReference type="Proteomes" id="UP000425960">
    <property type="component" value="Chromosome"/>
</dbReference>
<dbReference type="InterPro" id="IPR036873">
    <property type="entry name" value="Rhodanese-like_dom_sf"/>
</dbReference>
<feature type="transmembrane region" description="Helical" evidence="3">
    <location>
        <begin position="31"/>
        <end position="48"/>
    </location>
</feature>
<proteinExistence type="predicted"/>
<dbReference type="PROSITE" id="PS50206">
    <property type="entry name" value="RHODANESE_3"/>
    <property type="match status" value="2"/>
</dbReference>
<evidence type="ECO:0000256" key="3">
    <source>
        <dbReference type="SAM" id="Phobius"/>
    </source>
</evidence>
<keyword evidence="1" id="KW-0677">Repeat</keyword>
<sequence length="393" mass="43503">MNGTFLNQPEIVEDDIVNGKEKYYMKNRKRIRYMTIAAIMLLGIYWSAVSAIGGAAGEEYPNAGFLATAQWLKAHQADASLMIVDVRTDKYIEGKLIPGAIRMPWRQFQYDDVAGNMGGLFVGIVRAQQLLGEHGIARNDTVVLYDSVKRDGGATSSYIFWVLDLLGHKNMKVLERGIDGWIDAGGETVSTPRKAEAVLYQAPSGEIDLRKWLKADYIVPRLGDPYYQILDVRSRAEYMGEKPNTALDGTALKLGHVPTATNSDYTLNWTTPDIKALKPYAVLQERYRGLDPGRAVILYCHSARRGSFGYFILRLMGLEDVMLYEPSWMEWGNKRYFYPVETAENVLTGDVLPGTSSTPAALNRLGKTNRKSGAAAEPGGGRDSKSGYVSCGG</sequence>
<dbReference type="PANTHER" id="PTHR43855">
    <property type="entry name" value="THIOSULFATE SULFURTRANSFERASE"/>
    <property type="match status" value="1"/>
</dbReference>
<organism evidence="5 6">
    <name type="scientific">Desulfosarcina ovata subsp. sediminis</name>
    <dbReference type="NCBI Taxonomy" id="885957"/>
    <lineage>
        <taxon>Bacteria</taxon>
        <taxon>Pseudomonadati</taxon>
        <taxon>Thermodesulfobacteriota</taxon>
        <taxon>Desulfobacteria</taxon>
        <taxon>Desulfobacterales</taxon>
        <taxon>Desulfosarcinaceae</taxon>
        <taxon>Desulfosarcina</taxon>
    </lineage>
</organism>
<feature type="domain" description="Rhodanese" evidence="4">
    <location>
        <begin position="77"/>
        <end position="190"/>
    </location>
</feature>
<evidence type="ECO:0000256" key="2">
    <source>
        <dbReference type="SAM" id="MobiDB-lite"/>
    </source>
</evidence>
<protein>
    <recommendedName>
        <fullName evidence="4">Rhodanese domain-containing protein</fullName>
    </recommendedName>
</protein>
<evidence type="ECO:0000259" key="4">
    <source>
        <dbReference type="PROSITE" id="PS50206"/>
    </source>
</evidence>
<reference evidence="5 6" key="1">
    <citation type="submission" date="2019-11" db="EMBL/GenBank/DDBJ databases">
        <title>Comparative genomics of hydrocarbon-degrading Desulfosarcina strains.</title>
        <authorList>
            <person name="Watanabe M."/>
            <person name="Kojima H."/>
            <person name="Fukui M."/>
        </authorList>
    </citation>
    <scope>NUCLEOTIDE SEQUENCE [LARGE SCALE GENOMIC DNA]</scope>
    <source>
        <strain evidence="5 6">28bB2T</strain>
    </source>
</reference>
<keyword evidence="3" id="KW-1133">Transmembrane helix</keyword>
<name>A0A5K7ZSI5_9BACT</name>
<feature type="region of interest" description="Disordered" evidence="2">
    <location>
        <begin position="358"/>
        <end position="393"/>
    </location>
</feature>
<gene>
    <name evidence="5" type="ORF">DSCO28_37410</name>
</gene>
<keyword evidence="3" id="KW-0472">Membrane</keyword>
<dbReference type="AlphaFoldDB" id="A0A5K7ZSI5"/>
<dbReference type="SUPFAM" id="SSF52821">
    <property type="entry name" value="Rhodanese/Cell cycle control phosphatase"/>
    <property type="match status" value="2"/>
</dbReference>
<dbReference type="Gene3D" id="3.40.250.10">
    <property type="entry name" value="Rhodanese-like domain"/>
    <property type="match status" value="2"/>
</dbReference>
<keyword evidence="3" id="KW-0812">Transmembrane</keyword>
<evidence type="ECO:0000313" key="5">
    <source>
        <dbReference type="EMBL" id="BBO83175.1"/>
    </source>
</evidence>